<evidence type="ECO:0000256" key="5">
    <source>
        <dbReference type="ARBA" id="ARBA00023163"/>
    </source>
</evidence>
<dbReference type="KEGG" id="samy:DB32_002488"/>
<evidence type="ECO:0000259" key="6">
    <source>
        <dbReference type="Pfam" id="PF04542"/>
    </source>
</evidence>
<evidence type="ECO:0000256" key="3">
    <source>
        <dbReference type="ARBA" id="ARBA00023082"/>
    </source>
</evidence>
<dbReference type="EMBL" id="CP011125">
    <property type="protein sequence ID" value="AKF05339.1"/>
    <property type="molecule type" value="Genomic_DNA"/>
</dbReference>
<dbReference type="Pfam" id="PF04542">
    <property type="entry name" value="Sigma70_r2"/>
    <property type="match status" value="1"/>
</dbReference>
<evidence type="ECO:0000259" key="7">
    <source>
        <dbReference type="Pfam" id="PF08281"/>
    </source>
</evidence>
<dbReference type="SUPFAM" id="SSF88946">
    <property type="entry name" value="Sigma2 domain of RNA polymerase sigma factors"/>
    <property type="match status" value="1"/>
</dbReference>
<keyword evidence="5" id="KW-0804">Transcription</keyword>
<proteinExistence type="inferred from homology"/>
<keyword evidence="3" id="KW-0731">Sigma factor</keyword>
<gene>
    <name evidence="8" type="ORF">DB32_002488</name>
</gene>
<dbReference type="Gene3D" id="1.10.10.10">
    <property type="entry name" value="Winged helix-like DNA-binding domain superfamily/Winged helix DNA-binding domain"/>
    <property type="match status" value="1"/>
</dbReference>
<evidence type="ECO:0000313" key="8">
    <source>
        <dbReference type="EMBL" id="AKF05339.1"/>
    </source>
</evidence>
<dbReference type="GO" id="GO:0016987">
    <property type="term" value="F:sigma factor activity"/>
    <property type="evidence" value="ECO:0007669"/>
    <property type="project" value="UniProtKB-KW"/>
</dbReference>
<dbReference type="AlphaFoldDB" id="A0A0F6SEK2"/>
<dbReference type="NCBIfam" id="TIGR02937">
    <property type="entry name" value="sigma70-ECF"/>
    <property type="match status" value="1"/>
</dbReference>
<evidence type="ECO:0000313" key="9">
    <source>
        <dbReference type="Proteomes" id="UP000034883"/>
    </source>
</evidence>
<dbReference type="STRING" id="927083.DB32_002488"/>
<dbReference type="InterPro" id="IPR013249">
    <property type="entry name" value="RNA_pol_sigma70_r4_t2"/>
</dbReference>
<dbReference type="PANTHER" id="PTHR43133">
    <property type="entry name" value="RNA POLYMERASE ECF-TYPE SIGMA FACTO"/>
    <property type="match status" value="1"/>
</dbReference>
<sequence>MARTDAVLDEGEQGARVVALSAPSPHERALLERHRGGDPAAFAELIETWQAPIHGYLARSGVAAPERDDLFQEVFLRVHGALRGAEGTDGLPRGPLGPWIFAIAVNAVRSHFRKQKVRAVVSLRDDAGDATADHAPSPEGALVMRETTAWVEAQIARLPLEQREALLLCTVHGLELRDAAEALGVPVDTVKTRVRRARLALAEARARRALREEREEGAR</sequence>
<keyword evidence="2" id="KW-0805">Transcription regulation</keyword>
<dbReference type="InterPro" id="IPR014284">
    <property type="entry name" value="RNA_pol_sigma-70_dom"/>
</dbReference>
<dbReference type="InterPro" id="IPR013325">
    <property type="entry name" value="RNA_pol_sigma_r2"/>
</dbReference>
<name>A0A0F6SEK2_9BACT</name>
<dbReference type="SUPFAM" id="SSF88659">
    <property type="entry name" value="Sigma3 and sigma4 domains of RNA polymerase sigma factors"/>
    <property type="match status" value="1"/>
</dbReference>
<keyword evidence="9" id="KW-1185">Reference proteome</keyword>
<dbReference type="GO" id="GO:0006352">
    <property type="term" value="P:DNA-templated transcription initiation"/>
    <property type="evidence" value="ECO:0007669"/>
    <property type="project" value="InterPro"/>
</dbReference>
<dbReference type="InterPro" id="IPR039425">
    <property type="entry name" value="RNA_pol_sigma-70-like"/>
</dbReference>
<keyword evidence="4" id="KW-0238">DNA-binding</keyword>
<evidence type="ECO:0000256" key="1">
    <source>
        <dbReference type="ARBA" id="ARBA00010641"/>
    </source>
</evidence>
<evidence type="ECO:0000256" key="2">
    <source>
        <dbReference type="ARBA" id="ARBA00023015"/>
    </source>
</evidence>
<accession>A0A0F6SEK2</accession>
<dbReference type="InterPro" id="IPR036388">
    <property type="entry name" value="WH-like_DNA-bd_sf"/>
</dbReference>
<dbReference type="Pfam" id="PF08281">
    <property type="entry name" value="Sigma70_r4_2"/>
    <property type="match status" value="1"/>
</dbReference>
<feature type="domain" description="RNA polymerase sigma-70 region 2" evidence="6">
    <location>
        <begin position="45"/>
        <end position="116"/>
    </location>
</feature>
<comment type="similarity">
    <text evidence="1">Belongs to the sigma-70 factor family. ECF subfamily.</text>
</comment>
<dbReference type="Gene3D" id="1.10.1740.10">
    <property type="match status" value="1"/>
</dbReference>
<organism evidence="8 9">
    <name type="scientific">Sandaracinus amylolyticus</name>
    <dbReference type="NCBI Taxonomy" id="927083"/>
    <lineage>
        <taxon>Bacteria</taxon>
        <taxon>Pseudomonadati</taxon>
        <taxon>Myxococcota</taxon>
        <taxon>Polyangia</taxon>
        <taxon>Polyangiales</taxon>
        <taxon>Sandaracinaceae</taxon>
        <taxon>Sandaracinus</taxon>
    </lineage>
</organism>
<dbReference type="Proteomes" id="UP000034883">
    <property type="component" value="Chromosome"/>
</dbReference>
<dbReference type="InterPro" id="IPR007627">
    <property type="entry name" value="RNA_pol_sigma70_r2"/>
</dbReference>
<reference evidence="8 9" key="1">
    <citation type="submission" date="2015-03" db="EMBL/GenBank/DDBJ databases">
        <title>Genome assembly of Sandaracinus amylolyticus DSM 53668.</title>
        <authorList>
            <person name="Sharma G."/>
            <person name="Subramanian S."/>
        </authorList>
    </citation>
    <scope>NUCLEOTIDE SEQUENCE [LARGE SCALE GENOMIC DNA]</scope>
    <source>
        <strain evidence="8 9">DSM 53668</strain>
    </source>
</reference>
<dbReference type="GO" id="GO:0003677">
    <property type="term" value="F:DNA binding"/>
    <property type="evidence" value="ECO:0007669"/>
    <property type="project" value="UniProtKB-KW"/>
</dbReference>
<dbReference type="PANTHER" id="PTHR43133:SF8">
    <property type="entry name" value="RNA POLYMERASE SIGMA FACTOR HI_1459-RELATED"/>
    <property type="match status" value="1"/>
</dbReference>
<feature type="domain" description="RNA polymerase sigma factor 70 region 4 type 2" evidence="7">
    <location>
        <begin position="150"/>
        <end position="201"/>
    </location>
</feature>
<protein>
    <submittedName>
        <fullName evidence="8">RNA polymerase sigma-70 factor, ECF subfamily</fullName>
    </submittedName>
</protein>
<dbReference type="InterPro" id="IPR013324">
    <property type="entry name" value="RNA_pol_sigma_r3/r4-like"/>
</dbReference>
<evidence type="ECO:0000256" key="4">
    <source>
        <dbReference type="ARBA" id="ARBA00023125"/>
    </source>
</evidence>